<dbReference type="STRING" id="351659.SAMN05421784_10836"/>
<protein>
    <submittedName>
        <fullName evidence="1">Uncharacterized protein</fullName>
    </submittedName>
</protein>
<dbReference type="EMBL" id="FPBJ01000008">
    <property type="protein sequence ID" value="SFU47468.1"/>
    <property type="molecule type" value="Genomic_DNA"/>
</dbReference>
<evidence type="ECO:0000313" key="2">
    <source>
        <dbReference type="Proteomes" id="UP000242496"/>
    </source>
</evidence>
<organism evidence="1 2">
    <name type="scientific">Xenorhabdus koppenhoeferi</name>
    <dbReference type="NCBI Taxonomy" id="351659"/>
    <lineage>
        <taxon>Bacteria</taxon>
        <taxon>Pseudomonadati</taxon>
        <taxon>Pseudomonadota</taxon>
        <taxon>Gammaproteobacteria</taxon>
        <taxon>Enterobacterales</taxon>
        <taxon>Morganellaceae</taxon>
        <taxon>Xenorhabdus</taxon>
    </lineage>
</organism>
<dbReference type="Proteomes" id="UP000242496">
    <property type="component" value="Unassembled WGS sequence"/>
</dbReference>
<dbReference type="AlphaFoldDB" id="A0A1I7GGC6"/>
<evidence type="ECO:0000313" key="1">
    <source>
        <dbReference type="EMBL" id="SFU47468.1"/>
    </source>
</evidence>
<keyword evidence="2" id="KW-1185">Reference proteome</keyword>
<name>A0A1I7GGC6_9GAMM</name>
<gene>
    <name evidence="1" type="ORF">SAMN05421784_10836</name>
</gene>
<accession>A0A1I7GGC6</accession>
<sequence>MIKDKLKSLDMNYFIEIVSLVEHMKWLNDKLQTL</sequence>
<reference evidence="2" key="1">
    <citation type="submission" date="2016-10" db="EMBL/GenBank/DDBJ databases">
        <authorList>
            <person name="Varghese N."/>
            <person name="Submissions S."/>
        </authorList>
    </citation>
    <scope>NUCLEOTIDE SEQUENCE [LARGE SCALE GENOMIC DNA]</scope>
    <source>
        <strain evidence="2">DSM 18168</strain>
    </source>
</reference>
<proteinExistence type="predicted"/>